<organism evidence="6 7">
    <name type="scientific">Trichinella spiralis</name>
    <name type="common">Trichina worm</name>
    <dbReference type="NCBI Taxonomy" id="6334"/>
    <lineage>
        <taxon>Eukaryota</taxon>
        <taxon>Metazoa</taxon>
        <taxon>Ecdysozoa</taxon>
        <taxon>Nematoda</taxon>
        <taxon>Enoplea</taxon>
        <taxon>Dorylaimia</taxon>
        <taxon>Trichinellida</taxon>
        <taxon>Trichinellidae</taxon>
        <taxon>Trichinella</taxon>
    </lineage>
</organism>
<feature type="compositionally biased region" description="Gly residues" evidence="4">
    <location>
        <begin position="374"/>
        <end position="383"/>
    </location>
</feature>
<evidence type="ECO:0000256" key="3">
    <source>
        <dbReference type="ARBA" id="ARBA00023004"/>
    </source>
</evidence>
<keyword evidence="1" id="KW-0349">Heme</keyword>
<dbReference type="InterPro" id="IPR044399">
    <property type="entry name" value="Mb-like_M"/>
</dbReference>
<dbReference type="InParanoid" id="A0A0V1BE73"/>
<proteinExistence type="predicted"/>
<sequence>MCCRYRLCALKEILTLTGTSYNSSSSSSLHQICIINLPHHALSDLHDGNLSTYFHSYVFHFDSSLLFSREQQNYFLYLLREAVVLEAAAQCSIDSCQRHFLGSCSLNVILIKPDANAALDIHLEFSFSCSMQYYLYNHAFEVQFNFQSTRPASAAAQSNSGQSMLDIPCTVVFFGGGENAQTTLSLFFDAVEHSYFTFAPTRQFVTTSTLRPSTRDANCCPMGGQLSFLPSKSATRASESQQLGSSCTTLAESKEPTTTVERNVPMTMSCIFADEVGRTERRGRHVGARLVRRLFKSRKLLRRCLPSKQFEGGGLGLSTVPSERASVPAKPSSSVSVPDFDAIFEDAALRQHGTLTMTGLSDGPGPGPGPAFTTGGGGGGGYGNSSSSLTTNQVVATLNSDSNGGCSLSSDEDNFSSCSSSKVANNSSANWRRTMSLKVTFDECKSTSTSDSDNSRKPSNASTNSSRKERLCRATSTCTVRCPTLATPVRRWLSTADMVCDQEFLDLINGILPLENDHTSKVGAAAAATTTTPTTTTTTAAAAALSVQRSSIKRSSRRLELQPLLNAAQIKLIRNHWKGMYVTIGPTAIGNHLFNRIVFKNPHWRKLFMSILIDHRTPGYFSKRHARAIGVVLNFVIRNLELPETVGILLNMIGHCHATLVGLGVDVDLWDVFAEALLECSLEWGEKNRRVDEVRKAWAIIIAFITEKIKAGYNEARKGIIYQQITVQRII</sequence>
<accession>A0A0V1BE73</accession>
<dbReference type="Gene3D" id="1.10.490.10">
    <property type="entry name" value="Globins"/>
    <property type="match status" value="1"/>
</dbReference>
<dbReference type="GO" id="GO:0019825">
    <property type="term" value="F:oxygen binding"/>
    <property type="evidence" value="ECO:0007669"/>
    <property type="project" value="InterPro"/>
</dbReference>
<evidence type="ECO:0000256" key="2">
    <source>
        <dbReference type="ARBA" id="ARBA00022723"/>
    </source>
</evidence>
<dbReference type="PANTHER" id="PTHR46458">
    <property type="entry name" value="BLR2807 PROTEIN"/>
    <property type="match status" value="1"/>
</dbReference>
<evidence type="ECO:0000259" key="5">
    <source>
        <dbReference type="PROSITE" id="PS01033"/>
    </source>
</evidence>
<keyword evidence="3" id="KW-0408">Iron</keyword>
<feature type="region of interest" description="Disordered" evidence="4">
    <location>
        <begin position="357"/>
        <end position="388"/>
    </location>
</feature>
<dbReference type="EMBL" id="JYDH01000056">
    <property type="protein sequence ID" value="KRY35225.1"/>
    <property type="molecule type" value="Genomic_DNA"/>
</dbReference>
<keyword evidence="7" id="KW-1185">Reference proteome</keyword>
<evidence type="ECO:0000313" key="7">
    <source>
        <dbReference type="Proteomes" id="UP000054776"/>
    </source>
</evidence>
<name>A0A0V1BE73_TRISP</name>
<reference evidence="6 7" key="1">
    <citation type="submission" date="2015-01" db="EMBL/GenBank/DDBJ databases">
        <title>Evolution of Trichinella species and genotypes.</title>
        <authorList>
            <person name="Korhonen P.K."/>
            <person name="Edoardo P."/>
            <person name="Giuseppe L.R."/>
            <person name="Gasser R.B."/>
        </authorList>
    </citation>
    <scope>NUCLEOTIDE SEQUENCE [LARGE SCALE GENOMIC DNA]</scope>
    <source>
        <strain evidence="6">ISS3</strain>
    </source>
</reference>
<dbReference type="GO" id="GO:0020037">
    <property type="term" value="F:heme binding"/>
    <property type="evidence" value="ECO:0007669"/>
    <property type="project" value="InterPro"/>
</dbReference>
<comment type="caution">
    <text evidence="6">The sequence shown here is derived from an EMBL/GenBank/DDBJ whole genome shotgun (WGS) entry which is preliminary data.</text>
</comment>
<evidence type="ECO:0000256" key="4">
    <source>
        <dbReference type="SAM" id="MobiDB-lite"/>
    </source>
</evidence>
<dbReference type="CDD" id="cd01040">
    <property type="entry name" value="Mb-like"/>
    <property type="match status" value="1"/>
</dbReference>
<dbReference type="InterPro" id="IPR012292">
    <property type="entry name" value="Globin/Proto"/>
</dbReference>
<dbReference type="Proteomes" id="UP000054776">
    <property type="component" value="Unassembled WGS sequence"/>
</dbReference>
<evidence type="ECO:0000313" key="6">
    <source>
        <dbReference type="EMBL" id="KRY35225.1"/>
    </source>
</evidence>
<dbReference type="InterPro" id="IPR000971">
    <property type="entry name" value="Globin"/>
</dbReference>
<feature type="compositionally biased region" description="Polar residues" evidence="4">
    <location>
        <begin position="446"/>
        <end position="465"/>
    </location>
</feature>
<evidence type="ECO:0000256" key="1">
    <source>
        <dbReference type="ARBA" id="ARBA00022617"/>
    </source>
</evidence>
<dbReference type="InterPro" id="IPR050532">
    <property type="entry name" value="Globin-like_OT"/>
</dbReference>
<dbReference type="SUPFAM" id="SSF46458">
    <property type="entry name" value="Globin-like"/>
    <property type="match status" value="1"/>
</dbReference>
<dbReference type="InterPro" id="IPR009050">
    <property type="entry name" value="Globin-like_sf"/>
</dbReference>
<dbReference type="PANTHER" id="PTHR46458:SF7">
    <property type="entry name" value="GLOBIN DOMAIN-CONTAINING PROTEIN"/>
    <property type="match status" value="1"/>
</dbReference>
<keyword evidence="2" id="KW-0479">Metal-binding</keyword>
<feature type="domain" description="Globin" evidence="5">
    <location>
        <begin position="564"/>
        <end position="714"/>
    </location>
</feature>
<dbReference type="OrthoDB" id="5792418at2759"/>
<gene>
    <name evidence="6" type="primary">glb-6</name>
    <name evidence="6" type="ORF">T01_5268</name>
</gene>
<dbReference type="PROSITE" id="PS01033">
    <property type="entry name" value="GLOBIN"/>
    <property type="match status" value="1"/>
</dbReference>
<feature type="region of interest" description="Disordered" evidence="4">
    <location>
        <begin position="446"/>
        <end position="468"/>
    </location>
</feature>
<protein>
    <submittedName>
        <fullName evidence="6">Globin-like protein 6</fullName>
    </submittedName>
</protein>
<dbReference type="GO" id="GO:0046872">
    <property type="term" value="F:metal ion binding"/>
    <property type="evidence" value="ECO:0007669"/>
    <property type="project" value="UniProtKB-KW"/>
</dbReference>
<dbReference type="AlphaFoldDB" id="A0A0V1BE73"/>